<evidence type="ECO:0000313" key="3">
    <source>
        <dbReference type="Proteomes" id="UP000292345"/>
    </source>
</evidence>
<dbReference type="EMBL" id="PPUZ01000077">
    <property type="protein sequence ID" value="RZM73329.1"/>
    <property type="molecule type" value="Genomic_DNA"/>
</dbReference>
<dbReference type="PROSITE" id="PS50927">
    <property type="entry name" value="BULB_LECTIN"/>
    <property type="match status" value="1"/>
</dbReference>
<accession>A0A4Q7E0E7</accession>
<dbReference type="InterPro" id="IPR036426">
    <property type="entry name" value="Bulb-type_lectin_dom_sf"/>
</dbReference>
<dbReference type="CDD" id="cd00028">
    <property type="entry name" value="B_lectin"/>
    <property type="match status" value="1"/>
</dbReference>
<evidence type="ECO:0000259" key="1">
    <source>
        <dbReference type="PROSITE" id="PS50927"/>
    </source>
</evidence>
<dbReference type="Proteomes" id="UP000292345">
    <property type="component" value="Unassembled WGS sequence"/>
</dbReference>
<sequence>MTNTLTPGQSLSKTQSIRSNNNGYELVLQEDGNLVLYRTIDMKALWASGTNGKAASRVIMQGDGNLVLYGYENHCSNPLWSSNTADHPSSYLILQDDGNLVIYYPKDPTWSSNTAS</sequence>
<proteinExistence type="predicted"/>
<feature type="domain" description="Bulb-type lectin" evidence="1">
    <location>
        <begin position="2"/>
        <end position="115"/>
    </location>
</feature>
<gene>
    <name evidence="2" type="ORF">C3B51_20675</name>
</gene>
<comment type="caution">
    <text evidence="2">The sequence shown here is derived from an EMBL/GenBank/DDBJ whole genome shotgun (WGS) entry which is preliminary data.</text>
</comment>
<dbReference type="InterPro" id="IPR001480">
    <property type="entry name" value="Bulb-type_lectin_dom"/>
</dbReference>
<dbReference type="RefSeq" id="WP_130246254.1">
    <property type="nucleotide sequence ID" value="NZ_PPUZ01000077.1"/>
</dbReference>
<name>A0A4Q7E0E7_9GAMM</name>
<dbReference type="SUPFAM" id="SSF51110">
    <property type="entry name" value="alpha-D-mannose-specific plant lectins"/>
    <property type="match status" value="1"/>
</dbReference>
<evidence type="ECO:0000313" key="2">
    <source>
        <dbReference type="EMBL" id="RZM73329.1"/>
    </source>
</evidence>
<dbReference type="Gene3D" id="2.90.10.10">
    <property type="entry name" value="Bulb-type lectin domain"/>
    <property type="match status" value="2"/>
</dbReference>
<reference evidence="2 3" key="1">
    <citation type="submission" date="2018-01" db="EMBL/GenBank/DDBJ databases">
        <title>Co-occurrence of chitin degradation, pigmentation and bioactivity in marine Pseudoalteromonas.</title>
        <authorList>
            <person name="Paulsen S."/>
            <person name="Gram L."/>
            <person name="Machado H."/>
        </authorList>
    </citation>
    <scope>NUCLEOTIDE SEQUENCE [LARGE SCALE GENOMIC DNA]</scope>
    <source>
        <strain evidence="2 3">S1946</strain>
    </source>
</reference>
<dbReference type="SMART" id="SM00108">
    <property type="entry name" value="B_lectin"/>
    <property type="match status" value="1"/>
</dbReference>
<dbReference type="AlphaFoldDB" id="A0A4Q7E0E7"/>
<protein>
    <submittedName>
        <fullName evidence="2">Lectin</fullName>
    </submittedName>
</protein>
<organism evidence="2 3">
    <name type="scientific">Pseudoalteromonas rubra</name>
    <dbReference type="NCBI Taxonomy" id="43658"/>
    <lineage>
        <taxon>Bacteria</taxon>
        <taxon>Pseudomonadati</taxon>
        <taxon>Pseudomonadota</taxon>
        <taxon>Gammaproteobacteria</taxon>
        <taxon>Alteromonadales</taxon>
        <taxon>Pseudoalteromonadaceae</taxon>
        <taxon>Pseudoalteromonas</taxon>
    </lineage>
</organism>